<dbReference type="EMBL" id="FWFQ01000006">
    <property type="protein sequence ID" value="SLN26775.1"/>
    <property type="molecule type" value="Genomic_DNA"/>
</dbReference>
<evidence type="ECO:0000313" key="2">
    <source>
        <dbReference type="EMBL" id="SLN26775.1"/>
    </source>
</evidence>
<name>A0A1Y5RY14_9RHOB</name>
<organism evidence="2 3">
    <name type="scientific">Pseudoruegeria aquimaris</name>
    <dbReference type="NCBI Taxonomy" id="393663"/>
    <lineage>
        <taxon>Bacteria</taxon>
        <taxon>Pseudomonadati</taxon>
        <taxon>Pseudomonadota</taxon>
        <taxon>Alphaproteobacteria</taxon>
        <taxon>Rhodobacterales</taxon>
        <taxon>Roseobacteraceae</taxon>
        <taxon>Pseudoruegeria</taxon>
    </lineage>
</organism>
<dbReference type="AlphaFoldDB" id="A0A1Y5RY14"/>
<evidence type="ECO:0000313" key="3">
    <source>
        <dbReference type="Proteomes" id="UP000193409"/>
    </source>
</evidence>
<evidence type="ECO:0000256" key="1">
    <source>
        <dbReference type="SAM" id="SignalP"/>
    </source>
</evidence>
<accession>A0A1Y5RY14</accession>
<sequence length="134" mass="14583">MRRSAILALAVHQAIALPATAETALPPAAFDGYTSGKTLTYALNGQVYGAEQYLPGRKVRWAFLNGECLDGEWYPAGDLVCFTYENAPEPQCWAFYSLGGRLMARFMNDPEATTLYELEQSPAPLACEGVEPGV</sequence>
<dbReference type="OrthoDB" id="7304934at2"/>
<feature type="signal peptide" evidence="1">
    <location>
        <begin position="1"/>
        <end position="21"/>
    </location>
</feature>
<dbReference type="Proteomes" id="UP000193409">
    <property type="component" value="Unassembled WGS sequence"/>
</dbReference>
<protein>
    <submittedName>
        <fullName evidence="2">Uncharacterized protein</fullName>
    </submittedName>
</protein>
<keyword evidence="3" id="KW-1185">Reference proteome</keyword>
<dbReference type="RefSeq" id="WP_085867735.1">
    <property type="nucleotide sequence ID" value="NZ_FWFQ01000006.1"/>
</dbReference>
<keyword evidence="1" id="KW-0732">Signal</keyword>
<gene>
    <name evidence="2" type="ORF">PSA7680_01181</name>
</gene>
<reference evidence="2 3" key="1">
    <citation type="submission" date="2017-03" db="EMBL/GenBank/DDBJ databases">
        <authorList>
            <person name="Afonso C.L."/>
            <person name="Miller P.J."/>
            <person name="Scott M.A."/>
            <person name="Spackman E."/>
            <person name="Goraichik I."/>
            <person name="Dimitrov K.M."/>
            <person name="Suarez D.L."/>
            <person name="Swayne D.E."/>
        </authorList>
    </citation>
    <scope>NUCLEOTIDE SEQUENCE [LARGE SCALE GENOMIC DNA]</scope>
    <source>
        <strain evidence="2 3">CECT 7680</strain>
    </source>
</reference>
<feature type="chain" id="PRO_5011009387" evidence="1">
    <location>
        <begin position="22"/>
        <end position="134"/>
    </location>
</feature>
<proteinExistence type="predicted"/>